<evidence type="ECO:0000313" key="2">
    <source>
        <dbReference type="Proteomes" id="UP001165267"/>
    </source>
</evidence>
<dbReference type="InterPro" id="IPR036866">
    <property type="entry name" value="RibonucZ/Hydroxyglut_hydro"/>
</dbReference>
<evidence type="ECO:0008006" key="3">
    <source>
        <dbReference type="Google" id="ProtNLM"/>
    </source>
</evidence>
<dbReference type="SUPFAM" id="SSF56281">
    <property type="entry name" value="Metallo-hydrolase/oxidoreductase"/>
    <property type="match status" value="1"/>
</dbReference>
<reference evidence="1" key="1">
    <citation type="submission" date="2022-07" db="EMBL/GenBank/DDBJ databases">
        <authorList>
            <person name="Xamxidin M."/>
        </authorList>
    </citation>
    <scope>NUCLEOTIDE SEQUENCE</scope>
    <source>
        <strain evidence="1">YS8-69</strain>
    </source>
</reference>
<proteinExistence type="predicted"/>
<protein>
    <recommendedName>
        <fullName evidence="3">MBL fold metallo-hydrolase</fullName>
    </recommendedName>
</protein>
<dbReference type="RefSeq" id="WP_257512555.1">
    <property type="nucleotide sequence ID" value="NZ_JANKHG010000018.1"/>
</dbReference>
<sequence>MRYFLSALFAVLLLAIGGLVYLLKSHPVIQPIDGADGNPQSSIRLLFLGTSSMAWTDDTSTWLIDGFFSRPAIEKVIFTRLNVDKPRVDEVITEVFRRLNMPEVLSGIVVAHSHYDHSMDAPYLAMQYGGRLVGSESTWQIAKGQDLPALQMDLQAEQGQVSFGNFDIRLQESAHAPTGFTGGFNNKPVFLPAHALQFKEGVSYSFLVSHPSMGSAPFALIQPSAGFIPGQNKDVRVNTVLLGMGGLGKLSDEYIAEYWQEMVLNTQAKTVYLIHWDDFTLPLIQEGKIKPLKSMPTALDDFPRSLELLKMFSKRDEVTLHILNAWEMVYF</sequence>
<organism evidence="1 2">
    <name type="scientific">Limnobacter parvus</name>
    <dbReference type="NCBI Taxonomy" id="2939690"/>
    <lineage>
        <taxon>Bacteria</taxon>
        <taxon>Pseudomonadati</taxon>
        <taxon>Pseudomonadota</taxon>
        <taxon>Betaproteobacteria</taxon>
        <taxon>Burkholderiales</taxon>
        <taxon>Burkholderiaceae</taxon>
        <taxon>Limnobacter</taxon>
    </lineage>
</organism>
<dbReference type="EMBL" id="JANKHG010000018">
    <property type="protein sequence ID" value="MCR2747336.1"/>
    <property type="molecule type" value="Genomic_DNA"/>
</dbReference>
<dbReference type="Proteomes" id="UP001165267">
    <property type="component" value="Unassembled WGS sequence"/>
</dbReference>
<accession>A0ABT1XJ77</accession>
<evidence type="ECO:0000313" key="1">
    <source>
        <dbReference type="EMBL" id="MCR2747336.1"/>
    </source>
</evidence>
<comment type="caution">
    <text evidence="1">The sequence shown here is derived from an EMBL/GenBank/DDBJ whole genome shotgun (WGS) entry which is preliminary data.</text>
</comment>
<dbReference type="Gene3D" id="3.60.15.10">
    <property type="entry name" value="Ribonuclease Z/Hydroxyacylglutathione hydrolase-like"/>
    <property type="match status" value="1"/>
</dbReference>
<name>A0ABT1XJ77_9BURK</name>
<gene>
    <name evidence="1" type="ORF">NSP04_11805</name>
</gene>
<keyword evidence="2" id="KW-1185">Reference proteome</keyword>